<organism evidence="1 2">
    <name type="scientific">Ascaris lumbricoides</name>
    <name type="common">Giant roundworm</name>
    <dbReference type="NCBI Taxonomy" id="6252"/>
    <lineage>
        <taxon>Eukaryota</taxon>
        <taxon>Metazoa</taxon>
        <taxon>Ecdysozoa</taxon>
        <taxon>Nematoda</taxon>
        <taxon>Chromadorea</taxon>
        <taxon>Rhabditida</taxon>
        <taxon>Spirurina</taxon>
        <taxon>Ascaridomorpha</taxon>
        <taxon>Ascaridoidea</taxon>
        <taxon>Ascarididae</taxon>
        <taxon>Ascaris</taxon>
    </lineage>
</organism>
<keyword evidence="1" id="KW-1185">Reference proteome</keyword>
<proteinExistence type="predicted"/>
<reference evidence="2" key="1">
    <citation type="submission" date="2017-02" db="UniProtKB">
        <authorList>
            <consortium name="WormBaseParasite"/>
        </authorList>
    </citation>
    <scope>IDENTIFICATION</scope>
</reference>
<sequence length="70" mass="8043">MEDGDAQQCAYVVAISVPRHAINRTHHSTHMQPFRAEFKFSSARHRLVADSMNESEKRLKWCDAQLGESE</sequence>
<evidence type="ECO:0000313" key="1">
    <source>
        <dbReference type="Proteomes" id="UP000036681"/>
    </source>
</evidence>
<name>A0A0M3IVJ1_ASCLU</name>
<accession>A0A0M3IVJ1</accession>
<dbReference type="Proteomes" id="UP000036681">
    <property type="component" value="Unplaced"/>
</dbReference>
<evidence type="ECO:0000313" key="2">
    <source>
        <dbReference type="WBParaSite" id="ALUE_0002276901-mRNA-1"/>
    </source>
</evidence>
<dbReference type="AlphaFoldDB" id="A0A0M3IVJ1"/>
<dbReference type="WBParaSite" id="ALUE_0002276901-mRNA-1">
    <property type="protein sequence ID" value="ALUE_0002276901-mRNA-1"/>
    <property type="gene ID" value="ALUE_0002276901"/>
</dbReference>
<protein>
    <submittedName>
        <fullName evidence="2">Uncharacterized protein</fullName>
    </submittedName>
</protein>